<protein>
    <submittedName>
        <fullName evidence="1">Uncharacterized protein</fullName>
    </submittedName>
</protein>
<sequence>MVKLNKLNDEIIIEIFYQLKNVNDKRNFILINKGNYELLNELLKKYRLILYLNNDYSNFYEIIKNNQFNLNYECDLNLIDKIIIRSFMYIPVINASRTFGFYDFRFIFELLYAGFRIETDNVKIYNIHFYNHFYSKIIKCIVFNDRKKTLKNIEKCPYLLSLKQKNNFKDKLNQGWISIHKE</sequence>
<organism evidence="1">
    <name type="scientific">viral metagenome</name>
    <dbReference type="NCBI Taxonomy" id="1070528"/>
    <lineage>
        <taxon>unclassified sequences</taxon>
        <taxon>metagenomes</taxon>
        <taxon>organismal metagenomes</taxon>
    </lineage>
</organism>
<proteinExistence type="predicted"/>
<name>A0A6C0BSM9_9ZZZZ</name>
<reference evidence="1" key="1">
    <citation type="journal article" date="2020" name="Nature">
        <title>Giant virus diversity and host interactions through global metagenomics.</title>
        <authorList>
            <person name="Schulz F."/>
            <person name="Roux S."/>
            <person name="Paez-Espino D."/>
            <person name="Jungbluth S."/>
            <person name="Walsh D.A."/>
            <person name="Denef V.J."/>
            <person name="McMahon K.D."/>
            <person name="Konstantinidis K.T."/>
            <person name="Eloe-Fadrosh E.A."/>
            <person name="Kyrpides N.C."/>
            <person name="Woyke T."/>
        </authorList>
    </citation>
    <scope>NUCLEOTIDE SEQUENCE</scope>
    <source>
        <strain evidence="1">GVMAG-M-3300018428-35</strain>
    </source>
</reference>
<evidence type="ECO:0000313" key="1">
    <source>
        <dbReference type="EMBL" id="QHS95216.1"/>
    </source>
</evidence>
<accession>A0A6C0BSM9</accession>
<dbReference type="AlphaFoldDB" id="A0A6C0BSM9"/>
<dbReference type="EMBL" id="MN739245">
    <property type="protein sequence ID" value="QHS95216.1"/>
    <property type="molecule type" value="Genomic_DNA"/>
</dbReference>